<dbReference type="PATRIC" id="fig|1166016.3.peg.3387"/>
<dbReference type="InterPro" id="IPR036388">
    <property type="entry name" value="WH-like_DNA-bd_sf"/>
</dbReference>
<dbReference type="SUPFAM" id="SSF46785">
    <property type="entry name" value="Winged helix' DNA-binding domain"/>
    <property type="match status" value="1"/>
</dbReference>
<accession>A0A0H3I939</accession>
<dbReference type="InterPro" id="IPR050950">
    <property type="entry name" value="HTH-type_LysR_regulators"/>
</dbReference>
<name>A0A0H3I939_PECPM</name>
<dbReference type="GO" id="GO:0005829">
    <property type="term" value="C:cytosol"/>
    <property type="evidence" value="ECO:0007669"/>
    <property type="project" value="TreeGrafter"/>
</dbReference>
<dbReference type="PANTHER" id="PTHR30419">
    <property type="entry name" value="HTH-TYPE TRANSCRIPTIONAL REGULATOR YBHD"/>
    <property type="match status" value="1"/>
</dbReference>
<protein>
    <submittedName>
        <fullName evidence="6">Transcriptional regulator, LysR family</fullName>
    </submittedName>
</protein>
<keyword evidence="2" id="KW-0805">Transcription regulation</keyword>
<reference evidence="6 7" key="1">
    <citation type="journal article" date="2012" name="J. Bacteriol.">
        <title>Genome sequence of Pectobacterium sp. strain SCC3193.</title>
        <authorList>
            <person name="Koskinen J.P."/>
            <person name="Laine P."/>
            <person name="Niemi O."/>
            <person name="Nykyri J."/>
            <person name="Harjunpaa H."/>
            <person name="Auvinen P."/>
            <person name="Paulin L."/>
            <person name="Pirhonen M."/>
            <person name="Palva T."/>
            <person name="Holm L."/>
        </authorList>
    </citation>
    <scope>NUCLEOTIDE SEQUENCE [LARGE SCALE GENOMIC DNA]</scope>
    <source>
        <strain evidence="6 7">SCC3193</strain>
    </source>
</reference>
<evidence type="ECO:0000256" key="2">
    <source>
        <dbReference type="ARBA" id="ARBA00023015"/>
    </source>
</evidence>
<dbReference type="GO" id="GO:0003677">
    <property type="term" value="F:DNA binding"/>
    <property type="evidence" value="ECO:0007669"/>
    <property type="project" value="UniProtKB-KW"/>
</dbReference>
<dbReference type="PROSITE" id="PS50931">
    <property type="entry name" value="HTH_LYSR"/>
    <property type="match status" value="1"/>
</dbReference>
<dbReference type="Proteomes" id="UP000008044">
    <property type="component" value="Chromosome"/>
</dbReference>
<dbReference type="KEGG" id="pec:W5S_3327"/>
<dbReference type="InterPro" id="IPR005119">
    <property type="entry name" value="LysR_subst-bd"/>
</dbReference>
<evidence type="ECO:0000256" key="1">
    <source>
        <dbReference type="ARBA" id="ARBA00009437"/>
    </source>
</evidence>
<feature type="domain" description="HTH lysR-type" evidence="5">
    <location>
        <begin position="24"/>
        <end position="81"/>
    </location>
</feature>
<keyword evidence="3" id="KW-0238">DNA-binding</keyword>
<dbReference type="EMBL" id="CP003415">
    <property type="protein sequence ID" value="AFI91401.1"/>
    <property type="molecule type" value="Genomic_DNA"/>
</dbReference>
<keyword evidence="4" id="KW-0804">Transcription</keyword>
<dbReference type="GO" id="GO:0003700">
    <property type="term" value="F:DNA-binding transcription factor activity"/>
    <property type="evidence" value="ECO:0007669"/>
    <property type="project" value="InterPro"/>
</dbReference>
<dbReference type="InterPro" id="IPR036390">
    <property type="entry name" value="WH_DNA-bd_sf"/>
</dbReference>
<dbReference type="CDD" id="cd08421">
    <property type="entry name" value="PBP2_LTTR_like_1"/>
    <property type="match status" value="1"/>
</dbReference>
<organism evidence="6 7">
    <name type="scientific">Pectobacterium parmentieri</name>
    <dbReference type="NCBI Taxonomy" id="1905730"/>
    <lineage>
        <taxon>Bacteria</taxon>
        <taxon>Pseudomonadati</taxon>
        <taxon>Pseudomonadota</taxon>
        <taxon>Gammaproteobacteria</taxon>
        <taxon>Enterobacterales</taxon>
        <taxon>Pectobacteriaceae</taxon>
        <taxon>Pectobacterium</taxon>
    </lineage>
</organism>
<dbReference type="Pfam" id="PF00126">
    <property type="entry name" value="HTH_1"/>
    <property type="match status" value="1"/>
</dbReference>
<dbReference type="HOGENOM" id="CLU_039613_6_0_6"/>
<evidence type="ECO:0000256" key="3">
    <source>
        <dbReference type="ARBA" id="ARBA00023125"/>
    </source>
</evidence>
<dbReference type="PANTHER" id="PTHR30419:SF2">
    <property type="entry name" value="LYSR FAMILY TRANSCRIPTIONAL REGULATOR"/>
    <property type="match status" value="1"/>
</dbReference>
<dbReference type="STRING" id="1905730.W5S_3327"/>
<evidence type="ECO:0000313" key="7">
    <source>
        <dbReference type="Proteomes" id="UP000008044"/>
    </source>
</evidence>
<dbReference type="Pfam" id="PF03466">
    <property type="entry name" value="LysR_substrate"/>
    <property type="match status" value="1"/>
</dbReference>
<dbReference type="eggNOG" id="COG0583">
    <property type="taxonomic scope" value="Bacteria"/>
</dbReference>
<evidence type="ECO:0000259" key="5">
    <source>
        <dbReference type="PROSITE" id="PS50931"/>
    </source>
</evidence>
<gene>
    <name evidence="6" type="ordered locus">W5S_3327</name>
</gene>
<proteinExistence type="inferred from homology"/>
<dbReference type="SUPFAM" id="SSF53850">
    <property type="entry name" value="Periplasmic binding protein-like II"/>
    <property type="match status" value="1"/>
</dbReference>
<dbReference type="Gene3D" id="3.40.190.290">
    <property type="match status" value="1"/>
</dbReference>
<sequence>MPSLWLTTIIVGIGSPETHSPMRFDLTDLRLFLNIQKAGSITGGAAASSLTVQAASERIRGMEEELGVALLLRSKAGVSLTDAGFSLAHHAHLILRQVEHMRSELHQYGKGLRGHIPLLCNSAALNEYLPALLGQYLVACPQISVSVNEKLSRDIVDAIRNQTADLGIVADSVTLDGLETRPFRQDELVVVVPQTSIWSGTTQLTFSAISDAEFVGLSEGAALQEHIDEHARKLGKRLNYRVRLASFDAVTQVIHSGIGIGILPRHAAQRMMARLEIHTIPLSDEWATRNLVICARQFSTLPGYVQDFVTFITAEHTD</sequence>
<evidence type="ECO:0000313" key="6">
    <source>
        <dbReference type="EMBL" id="AFI91401.1"/>
    </source>
</evidence>
<dbReference type="InterPro" id="IPR000847">
    <property type="entry name" value="LysR_HTH_N"/>
</dbReference>
<dbReference type="Gene3D" id="1.10.10.10">
    <property type="entry name" value="Winged helix-like DNA-binding domain superfamily/Winged helix DNA-binding domain"/>
    <property type="match status" value="1"/>
</dbReference>
<evidence type="ECO:0000256" key="4">
    <source>
        <dbReference type="ARBA" id="ARBA00023163"/>
    </source>
</evidence>
<dbReference type="AlphaFoldDB" id="A0A0H3I939"/>
<comment type="similarity">
    <text evidence="1">Belongs to the LysR transcriptional regulatory family.</text>
</comment>